<dbReference type="PANTHER" id="PTHR41164:SF1">
    <property type="entry name" value="CURLI PRODUCTION ASSEMBLY_TRANSPORT COMPONENT CSGG"/>
    <property type="match status" value="1"/>
</dbReference>
<evidence type="ECO:0000256" key="2">
    <source>
        <dbReference type="ARBA" id="ARBA00022729"/>
    </source>
</evidence>
<dbReference type="Pfam" id="PF13505">
    <property type="entry name" value="OMP_b-brl"/>
    <property type="match status" value="1"/>
</dbReference>
<evidence type="ECO:0000313" key="9">
    <source>
        <dbReference type="Proteomes" id="UP000076630"/>
    </source>
</evidence>
<keyword evidence="5" id="KW-0449">Lipoprotein</keyword>
<gene>
    <name evidence="8" type="ORF">AV926_03970</name>
</gene>
<organism evidence="8 9">
    <name type="scientific">Myroides marinus</name>
    <dbReference type="NCBI Taxonomy" id="703342"/>
    <lineage>
        <taxon>Bacteria</taxon>
        <taxon>Pseudomonadati</taxon>
        <taxon>Bacteroidota</taxon>
        <taxon>Flavobacteriia</taxon>
        <taxon>Flavobacteriales</taxon>
        <taxon>Flavobacteriaceae</taxon>
        <taxon>Myroides</taxon>
    </lineage>
</organism>
<dbReference type="Gene3D" id="2.40.160.20">
    <property type="match status" value="1"/>
</dbReference>
<keyword evidence="2 6" id="KW-0732">Signal</keyword>
<dbReference type="GO" id="GO:0030288">
    <property type="term" value="C:outer membrane-bounded periplasmic space"/>
    <property type="evidence" value="ECO:0007669"/>
    <property type="project" value="InterPro"/>
</dbReference>
<evidence type="ECO:0000313" key="8">
    <source>
        <dbReference type="EMBL" id="KZE83827.1"/>
    </source>
</evidence>
<dbReference type="InterPro" id="IPR011250">
    <property type="entry name" value="OMP/PagP_B-barrel"/>
</dbReference>
<name>A0A165RN73_9FLAO</name>
<keyword evidence="9" id="KW-1185">Reference proteome</keyword>
<comment type="caution">
    <text evidence="8">The sequence shown here is derived from an EMBL/GenBank/DDBJ whole genome shotgun (WGS) entry which is preliminary data.</text>
</comment>
<evidence type="ECO:0000256" key="1">
    <source>
        <dbReference type="ARBA" id="ARBA00022475"/>
    </source>
</evidence>
<dbReference type="Pfam" id="PF03783">
    <property type="entry name" value="CsgG"/>
    <property type="match status" value="1"/>
</dbReference>
<sequence length="458" mass="51274">MTLLRFAFIALPASFLITSCGAYLNQPYAKQVARTGETSSTNKNLKNLPKPLEPIVAGIYNFRDQTGQYKNVDVGSSFSTAVPQGGTTILAKALEDSGWFTIVERENLGNLLNERNIINTTREQFRQAGDKTQSALPPLLFAGILLEGGITSYDSNIITGGTGARYFGVGGSTQYREDRLTVYLRAVSTTNGKVLKTVYVSKTILSQAVSANLFRYVNFQRLLEVETGFTSNEPVQLALKEAIEKAVESLIIEGIAADLWKSKEEKSIDDQLVTQYNKLKEQEESTLLYNREQFNRTQKNEVSASSGVNVLFGDYKQKKAGYSFRLSYARELSKIFSGEINFNAFELVTGKSFKNHAFSLDLNLRANLLPNDKISPYVYLGPGMIGTNTLFESNSEKDNPIFWKMQYGLGLNYNISNSWGVFGFAEHNLSFTDKLDNLKLGKRNDYYFNFGLGLKYYF</sequence>
<dbReference type="SUPFAM" id="SSF56925">
    <property type="entry name" value="OMPA-like"/>
    <property type="match status" value="1"/>
</dbReference>
<dbReference type="Gene3D" id="3.40.50.10610">
    <property type="entry name" value="ABC-type transport auxiliary lipoprotein component"/>
    <property type="match status" value="1"/>
</dbReference>
<keyword evidence="4" id="KW-0564">Palmitate</keyword>
<evidence type="ECO:0000259" key="7">
    <source>
        <dbReference type="Pfam" id="PF13505"/>
    </source>
</evidence>
<evidence type="ECO:0000256" key="4">
    <source>
        <dbReference type="ARBA" id="ARBA00023139"/>
    </source>
</evidence>
<feature type="domain" description="Outer membrane protein beta-barrel" evidence="7">
    <location>
        <begin position="309"/>
        <end position="458"/>
    </location>
</feature>
<dbReference type="PANTHER" id="PTHR41164">
    <property type="entry name" value="CURLI PRODUCTION ASSEMBLY/TRANSPORT COMPONENT CSGG"/>
    <property type="match status" value="1"/>
</dbReference>
<evidence type="ECO:0000256" key="5">
    <source>
        <dbReference type="ARBA" id="ARBA00023288"/>
    </source>
</evidence>
<feature type="chain" id="PRO_5007866074" description="Outer membrane protein beta-barrel domain-containing protein" evidence="6">
    <location>
        <begin position="23"/>
        <end position="458"/>
    </location>
</feature>
<keyword evidence="1" id="KW-1003">Cell membrane</keyword>
<dbReference type="EMBL" id="LQNU01000035">
    <property type="protein sequence ID" value="KZE83827.1"/>
    <property type="molecule type" value="Genomic_DNA"/>
</dbReference>
<dbReference type="PROSITE" id="PS51257">
    <property type="entry name" value="PROKAR_LIPOPROTEIN"/>
    <property type="match status" value="1"/>
</dbReference>
<dbReference type="RefSeq" id="WP_038986636.1">
    <property type="nucleotide sequence ID" value="NZ_JACAJN010000015.1"/>
</dbReference>
<feature type="signal peptide" evidence="6">
    <location>
        <begin position="1"/>
        <end position="22"/>
    </location>
</feature>
<dbReference type="InterPro" id="IPR027385">
    <property type="entry name" value="Beta-barrel_OMP"/>
</dbReference>
<accession>A0A165RN73</accession>
<dbReference type="OrthoDB" id="1110708at2"/>
<dbReference type="Proteomes" id="UP000076630">
    <property type="component" value="Unassembled WGS sequence"/>
</dbReference>
<proteinExistence type="predicted"/>
<dbReference type="AlphaFoldDB" id="A0A165RN73"/>
<evidence type="ECO:0000256" key="6">
    <source>
        <dbReference type="SAM" id="SignalP"/>
    </source>
</evidence>
<evidence type="ECO:0000256" key="3">
    <source>
        <dbReference type="ARBA" id="ARBA00023136"/>
    </source>
</evidence>
<keyword evidence="3" id="KW-0472">Membrane</keyword>
<reference evidence="8 9" key="1">
    <citation type="submission" date="2016-01" db="EMBL/GenBank/DDBJ databases">
        <title>Whole genome sequencing of Myroides marinus L41.</title>
        <authorList>
            <person name="Hong K.W."/>
        </authorList>
    </citation>
    <scope>NUCLEOTIDE SEQUENCE [LARGE SCALE GENOMIC DNA]</scope>
    <source>
        <strain evidence="8 9">L41</strain>
    </source>
</reference>
<dbReference type="InterPro" id="IPR005534">
    <property type="entry name" value="Curli_assmbl/transp-comp_CsgG"/>
</dbReference>
<protein>
    <recommendedName>
        <fullName evidence="7">Outer membrane protein beta-barrel domain-containing protein</fullName>
    </recommendedName>
</protein>